<sequence length="308" mass="36509">MDFFCSFFFNVDINDERQRTFILGICSKILSHPFRITNSSLHLETYNFHVHNCFNQFEIDKLLQEAFQSNNVYVYRSYSSIYVDFKIDTLNNVLPICKQWFQPSIKSLVRLDEEKRRLWNQNFNGNHSEEIMKNDLINNIDIILPGFNYLIDFEWKANESYYHYGVGDLIFGSDYGVYIVIETKWLNMNSGKSVARNHARNEVKTQAKRYRQFAQEKFTVKVIGSSYTNDTVNNAIQFVDSQDEEIAKFITNYYNGSVLWDLILTIIWFPVELVKFVCLILLYTIVVFIPPILFIAFIIWKYPHLLML</sequence>
<comment type="caution">
    <text evidence="2">The sequence shown here is derived from an EMBL/GenBank/DDBJ whole genome shotgun (WGS) entry which is preliminary data.</text>
</comment>
<gene>
    <name evidence="2" type="ORF">C1645_866802</name>
</gene>
<keyword evidence="1" id="KW-1133">Transmembrane helix</keyword>
<keyword evidence="1" id="KW-0472">Membrane</keyword>
<reference evidence="2 3" key="1">
    <citation type="submission" date="2018-06" db="EMBL/GenBank/DDBJ databases">
        <title>Comparative genomics reveals the genomic features of Rhizophagus irregularis, R. cerebriforme, R. diaphanum and Gigaspora rosea, and their symbiotic lifestyle signature.</title>
        <authorList>
            <person name="Morin E."/>
            <person name="San Clemente H."/>
            <person name="Chen E.C.H."/>
            <person name="De La Providencia I."/>
            <person name="Hainaut M."/>
            <person name="Kuo A."/>
            <person name="Kohler A."/>
            <person name="Murat C."/>
            <person name="Tang N."/>
            <person name="Roy S."/>
            <person name="Loubradou J."/>
            <person name="Henrissat B."/>
            <person name="Grigoriev I.V."/>
            <person name="Corradi N."/>
            <person name="Roux C."/>
            <person name="Martin F.M."/>
        </authorList>
    </citation>
    <scope>NUCLEOTIDE SEQUENCE [LARGE SCALE GENOMIC DNA]</scope>
    <source>
        <strain evidence="2 3">DAOM 227022</strain>
    </source>
</reference>
<evidence type="ECO:0000313" key="3">
    <source>
        <dbReference type="Proteomes" id="UP000265703"/>
    </source>
</evidence>
<dbReference type="Proteomes" id="UP000265703">
    <property type="component" value="Unassembled WGS sequence"/>
</dbReference>
<protein>
    <submittedName>
        <fullName evidence="2">Uncharacterized protein</fullName>
    </submittedName>
</protein>
<evidence type="ECO:0000256" key="1">
    <source>
        <dbReference type="SAM" id="Phobius"/>
    </source>
</evidence>
<dbReference type="AlphaFoldDB" id="A0A397S210"/>
<evidence type="ECO:0000313" key="2">
    <source>
        <dbReference type="EMBL" id="RIA80460.1"/>
    </source>
</evidence>
<organism evidence="2 3">
    <name type="scientific">Glomus cerebriforme</name>
    <dbReference type="NCBI Taxonomy" id="658196"/>
    <lineage>
        <taxon>Eukaryota</taxon>
        <taxon>Fungi</taxon>
        <taxon>Fungi incertae sedis</taxon>
        <taxon>Mucoromycota</taxon>
        <taxon>Glomeromycotina</taxon>
        <taxon>Glomeromycetes</taxon>
        <taxon>Glomerales</taxon>
        <taxon>Glomeraceae</taxon>
        <taxon>Glomus</taxon>
    </lineage>
</organism>
<feature type="transmembrane region" description="Helical" evidence="1">
    <location>
        <begin position="278"/>
        <end position="300"/>
    </location>
</feature>
<keyword evidence="1" id="KW-0812">Transmembrane</keyword>
<dbReference type="EMBL" id="QKYT01000963">
    <property type="protein sequence ID" value="RIA80460.1"/>
    <property type="molecule type" value="Genomic_DNA"/>
</dbReference>
<accession>A0A397S210</accession>
<keyword evidence="3" id="KW-1185">Reference proteome</keyword>
<feature type="transmembrane region" description="Helical" evidence="1">
    <location>
        <begin position="253"/>
        <end position="271"/>
    </location>
</feature>
<proteinExistence type="predicted"/>
<name>A0A397S210_9GLOM</name>
<dbReference type="OrthoDB" id="2305733at2759"/>